<proteinExistence type="predicted"/>
<evidence type="ECO:0000313" key="3">
    <source>
        <dbReference type="EMBL" id="RKO97533.1"/>
    </source>
</evidence>
<feature type="non-terminal residue" evidence="3">
    <location>
        <position position="134"/>
    </location>
</feature>
<name>A0A4P9WYT5_9FUNG</name>
<keyword evidence="6" id="KW-1185">Reference proteome</keyword>
<dbReference type="InterPro" id="IPR016135">
    <property type="entry name" value="UBQ-conjugating_enzyme/RWD"/>
</dbReference>
<protein>
    <submittedName>
        <fullName evidence="3">UBC-like protein</fullName>
    </submittedName>
</protein>
<evidence type="ECO:0000313" key="6">
    <source>
        <dbReference type="Proteomes" id="UP000274922"/>
    </source>
</evidence>
<keyword evidence="1" id="KW-0833">Ubl conjugation pathway</keyword>
<accession>A0A4P9WYT5</accession>
<dbReference type="Proteomes" id="UP000268535">
    <property type="component" value="Unassembled WGS sequence"/>
</dbReference>
<reference evidence="4" key="2">
    <citation type="submission" date="2018-04" db="EMBL/GenBank/DDBJ databases">
        <title>Leveraging single-cell genomics to expand the Fungal Tree of Life.</title>
        <authorList>
            <consortium name="DOE Joint Genome Institute"/>
            <person name="Ahrendt S.R."/>
            <person name="Quandt C.A."/>
            <person name="Ciobanu D."/>
            <person name="Clum A."/>
            <person name="Salamov A."/>
            <person name="Andreopoulos B."/>
            <person name="Cheng J.-F."/>
            <person name="Woyke T."/>
            <person name="Pelin A."/>
            <person name="Henrissat B."/>
            <person name="Benny G.L."/>
            <person name="Smith M.E."/>
            <person name="James T.Y."/>
            <person name="Grigoriev I.V."/>
        </authorList>
    </citation>
    <scope>NUCLEOTIDE SEQUENCE</scope>
    <source>
        <strain evidence="4">ATCC 52028</strain>
    </source>
</reference>
<dbReference type="Pfam" id="PF00179">
    <property type="entry name" value="UQ_con"/>
    <property type="match status" value="1"/>
</dbReference>
<dbReference type="InterPro" id="IPR050113">
    <property type="entry name" value="Ub_conjugating_enzyme"/>
</dbReference>
<dbReference type="EMBL" id="ML009237">
    <property type="protein sequence ID" value="RKO97533.1"/>
    <property type="molecule type" value="Genomic_DNA"/>
</dbReference>
<dbReference type="SUPFAM" id="SSF54495">
    <property type="entry name" value="UBC-like"/>
    <property type="match status" value="1"/>
</dbReference>
<dbReference type="SMART" id="SM00212">
    <property type="entry name" value="UBCc"/>
    <property type="match status" value="1"/>
</dbReference>
<evidence type="ECO:0000259" key="2">
    <source>
        <dbReference type="PROSITE" id="PS50127"/>
    </source>
</evidence>
<reference evidence="5 6" key="1">
    <citation type="journal article" date="2018" name="Nat. Microbiol.">
        <title>Leveraging single-cell genomics to expand the fungal tree of life.</title>
        <authorList>
            <person name="Ahrendt S.R."/>
            <person name="Quandt C.A."/>
            <person name="Ciobanu D."/>
            <person name="Clum A."/>
            <person name="Salamov A."/>
            <person name="Andreopoulos B."/>
            <person name="Cheng J.F."/>
            <person name="Woyke T."/>
            <person name="Pelin A."/>
            <person name="Henrissat B."/>
            <person name="Reynolds N.K."/>
            <person name="Benny G.L."/>
            <person name="Smith M.E."/>
            <person name="James T.Y."/>
            <person name="Grigoriev I.V."/>
        </authorList>
    </citation>
    <scope>NUCLEOTIDE SEQUENCE [LARGE SCALE GENOMIC DNA]</scope>
    <source>
        <strain evidence="5 6">ATCC 52028</strain>
    </source>
</reference>
<dbReference type="EMBL" id="ML014409">
    <property type="protein sequence ID" value="RKO98534.1"/>
    <property type="molecule type" value="Genomic_DNA"/>
</dbReference>
<dbReference type="InterPro" id="IPR000608">
    <property type="entry name" value="UBC"/>
</dbReference>
<feature type="domain" description="UBC core" evidence="2">
    <location>
        <begin position="1"/>
        <end position="134"/>
    </location>
</feature>
<organism evidence="3 5">
    <name type="scientific">Caulochytrium protostelioides</name>
    <dbReference type="NCBI Taxonomy" id="1555241"/>
    <lineage>
        <taxon>Eukaryota</taxon>
        <taxon>Fungi</taxon>
        <taxon>Fungi incertae sedis</taxon>
        <taxon>Chytridiomycota</taxon>
        <taxon>Chytridiomycota incertae sedis</taxon>
        <taxon>Chytridiomycetes</taxon>
        <taxon>Caulochytriales</taxon>
        <taxon>Caulochytriaceae</taxon>
        <taxon>Caulochytrium</taxon>
    </lineage>
</organism>
<dbReference type="STRING" id="1555241.A0A4P9WYT5"/>
<dbReference type="OrthoDB" id="9978460at2759"/>
<dbReference type="PROSITE" id="PS50127">
    <property type="entry name" value="UBC_2"/>
    <property type="match status" value="1"/>
</dbReference>
<gene>
    <name evidence="3" type="ORF">CAUPRSCDRAFT_6372</name>
    <name evidence="4" type="ORF">CXG81DRAFT_15805</name>
</gene>
<reference evidence="3" key="3">
    <citation type="submission" date="2018-08" db="EMBL/GenBank/DDBJ databases">
        <title>Leveraging single-cell genomics to expand the Fungal Tree of Life.</title>
        <authorList>
            <consortium name="DOE Joint Genome Institute"/>
            <person name="Ahrendt S.R."/>
            <person name="Quandt C.A."/>
            <person name="Ciobanu D."/>
            <person name="Clum A."/>
            <person name="Salamov A."/>
            <person name="Andreopoulos B."/>
            <person name="Cheng J.-F."/>
            <person name="Woyke T."/>
            <person name="Pelin A."/>
            <person name="Henrissat B."/>
            <person name="Reynolds N."/>
            <person name="Benny G.L."/>
            <person name="Smith M.E."/>
            <person name="James T.Y."/>
            <person name="Grigoriev I.V."/>
        </authorList>
    </citation>
    <scope>NUCLEOTIDE SEQUENCE</scope>
    <source>
        <strain evidence="3">ATCC 52028</strain>
    </source>
</reference>
<dbReference type="Gene3D" id="3.10.110.10">
    <property type="entry name" value="Ubiquitin Conjugating Enzyme"/>
    <property type="match status" value="1"/>
</dbReference>
<dbReference type="AlphaFoldDB" id="A0A4P9WYT5"/>
<dbReference type="Proteomes" id="UP000274922">
    <property type="component" value="Unassembled WGS sequence"/>
</dbReference>
<evidence type="ECO:0000256" key="1">
    <source>
        <dbReference type="ARBA" id="ARBA00022786"/>
    </source>
</evidence>
<dbReference type="PANTHER" id="PTHR24067">
    <property type="entry name" value="UBIQUITIN-CONJUGATING ENZYME E2"/>
    <property type="match status" value="1"/>
</dbReference>
<evidence type="ECO:0000313" key="5">
    <source>
        <dbReference type="Proteomes" id="UP000268535"/>
    </source>
</evidence>
<sequence length="134" mass="15159">MQDPSFADIHVELEHHNIFHWRVWLRGLEGTLWQDGMFLLDCHFSRDYDISPPSVKFATIPFHPNIDAADGAVCTSLLDGTASGAWRPGLALPVVFRQIQSLLTHPVSDDPVNLHAAHIWRHTPRLYGQMARDA</sequence>
<evidence type="ECO:0000313" key="4">
    <source>
        <dbReference type="EMBL" id="RKO98534.1"/>
    </source>
</evidence>